<sequence>MMNRKSSRVPTSSASNENAADDAIEDVAVPAGEENENIEHDDDNDVQKDSVVPPFDRRAVSRKLLDEEFDEIKKSQRFLQMQQRRRMLDKTWLDRGITSVIEFFENVFRWEVIDV</sequence>
<comment type="caution">
    <text evidence="2">The sequence shown here is derived from an EMBL/GenBank/DDBJ whole genome shotgun (WGS) entry which is preliminary data.</text>
</comment>
<proteinExistence type="predicted"/>
<gene>
    <name evidence="2" type="ORF">ACHAXA_003784</name>
</gene>
<accession>A0ABD3ST37</accession>
<name>A0ABD3ST37_9STRA</name>
<protein>
    <submittedName>
        <fullName evidence="2">Uncharacterized protein</fullName>
    </submittedName>
</protein>
<evidence type="ECO:0000313" key="3">
    <source>
        <dbReference type="Proteomes" id="UP001530377"/>
    </source>
</evidence>
<keyword evidence="3" id="KW-1185">Reference proteome</keyword>
<evidence type="ECO:0000256" key="1">
    <source>
        <dbReference type="SAM" id="MobiDB-lite"/>
    </source>
</evidence>
<feature type="compositionally biased region" description="Acidic residues" evidence="1">
    <location>
        <begin position="33"/>
        <end position="44"/>
    </location>
</feature>
<dbReference type="EMBL" id="JALLPB020000003">
    <property type="protein sequence ID" value="KAL3827515.1"/>
    <property type="molecule type" value="Genomic_DNA"/>
</dbReference>
<feature type="region of interest" description="Disordered" evidence="1">
    <location>
        <begin position="1"/>
        <end position="52"/>
    </location>
</feature>
<reference evidence="2 3" key="1">
    <citation type="submission" date="2024-10" db="EMBL/GenBank/DDBJ databases">
        <title>Updated reference genomes for cyclostephanoid diatoms.</title>
        <authorList>
            <person name="Roberts W.R."/>
            <person name="Alverson A.J."/>
        </authorList>
    </citation>
    <scope>NUCLEOTIDE SEQUENCE [LARGE SCALE GENOMIC DNA]</scope>
    <source>
        <strain evidence="2 3">AJA228-03</strain>
    </source>
</reference>
<evidence type="ECO:0000313" key="2">
    <source>
        <dbReference type="EMBL" id="KAL3827515.1"/>
    </source>
</evidence>
<dbReference type="AlphaFoldDB" id="A0ABD3ST37"/>
<dbReference type="Proteomes" id="UP001530377">
    <property type="component" value="Unassembled WGS sequence"/>
</dbReference>
<organism evidence="2 3">
    <name type="scientific">Cyclostephanos tholiformis</name>
    <dbReference type="NCBI Taxonomy" id="382380"/>
    <lineage>
        <taxon>Eukaryota</taxon>
        <taxon>Sar</taxon>
        <taxon>Stramenopiles</taxon>
        <taxon>Ochrophyta</taxon>
        <taxon>Bacillariophyta</taxon>
        <taxon>Coscinodiscophyceae</taxon>
        <taxon>Thalassiosirophycidae</taxon>
        <taxon>Stephanodiscales</taxon>
        <taxon>Stephanodiscaceae</taxon>
        <taxon>Cyclostephanos</taxon>
    </lineage>
</organism>